<feature type="domain" description="PPIase cyclophilin-type" evidence="6">
    <location>
        <begin position="53"/>
        <end position="214"/>
    </location>
</feature>
<accession>T0IVT3</accession>
<keyword evidence="2" id="KW-0697">Rotamase</keyword>
<dbReference type="InterPro" id="IPR029000">
    <property type="entry name" value="Cyclophilin-like_dom_sf"/>
</dbReference>
<dbReference type="Proteomes" id="UP000015525">
    <property type="component" value="Unassembled WGS sequence"/>
</dbReference>
<evidence type="ECO:0000313" key="7">
    <source>
        <dbReference type="EMBL" id="EQB13794.1"/>
    </source>
</evidence>
<feature type="region of interest" description="Disordered" evidence="4">
    <location>
        <begin position="217"/>
        <end position="238"/>
    </location>
</feature>
<name>T0IVT3_9SPHN</name>
<dbReference type="AlphaFoldDB" id="T0IVT3"/>
<dbReference type="PROSITE" id="PS50072">
    <property type="entry name" value="CSA_PPIASE_2"/>
    <property type="match status" value="1"/>
</dbReference>
<dbReference type="InterPro" id="IPR002130">
    <property type="entry name" value="Cyclophilin-type_PPIase_dom"/>
</dbReference>
<dbReference type="PROSITE" id="PS51257">
    <property type="entry name" value="PROKAR_LIPOPROTEIN"/>
    <property type="match status" value="1"/>
</dbReference>
<gene>
    <name evidence="7" type="ORF">L288_02225</name>
</gene>
<dbReference type="PANTHER" id="PTHR43246">
    <property type="entry name" value="PEPTIDYL-PROLYL CIS-TRANS ISOMERASE CYP38, CHLOROPLASTIC"/>
    <property type="match status" value="1"/>
</dbReference>
<dbReference type="GO" id="GO:0003755">
    <property type="term" value="F:peptidyl-prolyl cis-trans isomerase activity"/>
    <property type="evidence" value="ECO:0007669"/>
    <property type="project" value="UniProtKB-KW"/>
</dbReference>
<evidence type="ECO:0000256" key="3">
    <source>
        <dbReference type="ARBA" id="ARBA00023235"/>
    </source>
</evidence>
<keyword evidence="3 7" id="KW-0413">Isomerase</keyword>
<dbReference type="EMBL" id="ATHO01000014">
    <property type="protein sequence ID" value="EQB13794.1"/>
    <property type="molecule type" value="Genomic_DNA"/>
</dbReference>
<dbReference type="Gene3D" id="2.40.100.10">
    <property type="entry name" value="Cyclophilin-like"/>
    <property type="match status" value="1"/>
</dbReference>
<comment type="caution">
    <text evidence="7">The sequence shown here is derived from an EMBL/GenBank/DDBJ whole genome shotgun (WGS) entry which is preliminary data.</text>
</comment>
<dbReference type="InterPro" id="IPR044665">
    <property type="entry name" value="E_coli_cyclophilin_A-like"/>
</dbReference>
<proteinExistence type="predicted"/>
<evidence type="ECO:0000313" key="8">
    <source>
        <dbReference type="Proteomes" id="UP000015525"/>
    </source>
</evidence>
<evidence type="ECO:0000256" key="2">
    <source>
        <dbReference type="ARBA" id="ARBA00023110"/>
    </source>
</evidence>
<dbReference type="Pfam" id="PF00160">
    <property type="entry name" value="Pro_isomerase"/>
    <property type="match status" value="1"/>
</dbReference>
<feature type="chain" id="PRO_5004577580" description="peptidylprolyl isomerase" evidence="5">
    <location>
        <begin position="38"/>
        <end position="238"/>
    </location>
</feature>
<evidence type="ECO:0000256" key="4">
    <source>
        <dbReference type="SAM" id="MobiDB-lite"/>
    </source>
</evidence>
<dbReference type="PATRIC" id="fig|1329909.3.peg.416"/>
<keyword evidence="5" id="KW-0732">Signal</keyword>
<evidence type="ECO:0000259" key="6">
    <source>
        <dbReference type="PROSITE" id="PS50072"/>
    </source>
</evidence>
<dbReference type="EC" id="5.2.1.8" evidence="1"/>
<evidence type="ECO:0000256" key="1">
    <source>
        <dbReference type="ARBA" id="ARBA00013194"/>
    </source>
</evidence>
<reference evidence="7 8" key="1">
    <citation type="journal article" date="2013" name="Genome Announc.">
        <title>Draft Genome Sequence of Sphingobium quisquiliarum Strain P25T, a Novel Hexachlorocyclohexane (HCH)-Degrading Bacterium Isolated from an HCH Dumpsite.</title>
        <authorList>
            <person name="Kumar Singh A."/>
            <person name="Sangwan N."/>
            <person name="Sharma A."/>
            <person name="Gupta V."/>
            <person name="Khurana J.P."/>
            <person name="Lal R."/>
        </authorList>
    </citation>
    <scope>NUCLEOTIDE SEQUENCE [LARGE SCALE GENOMIC DNA]</scope>
    <source>
        <strain evidence="7 8">P25</strain>
    </source>
</reference>
<evidence type="ECO:0000256" key="5">
    <source>
        <dbReference type="SAM" id="SignalP"/>
    </source>
</evidence>
<keyword evidence="8" id="KW-1185">Reference proteome</keyword>
<protein>
    <recommendedName>
        <fullName evidence="1">peptidylprolyl isomerase</fullName>
        <ecNumber evidence="1">5.2.1.8</ecNumber>
    </recommendedName>
</protein>
<feature type="signal peptide" evidence="5">
    <location>
        <begin position="1"/>
        <end position="37"/>
    </location>
</feature>
<dbReference type="SUPFAM" id="SSF50891">
    <property type="entry name" value="Cyclophilin-like"/>
    <property type="match status" value="1"/>
</dbReference>
<organism evidence="7 8">
    <name type="scientific">Sphingobium quisquiliarum P25</name>
    <dbReference type="NCBI Taxonomy" id="1329909"/>
    <lineage>
        <taxon>Bacteria</taxon>
        <taxon>Pseudomonadati</taxon>
        <taxon>Pseudomonadota</taxon>
        <taxon>Alphaproteobacteria</taxon>
        <taxon>Sphingomonadales</taxon>
        <taxon>Sphingomonadaceae</taxon>
        <taxon>Sphingobium</taxon>
    </lineage>
</organism>
<sequence>MVQRSYSPLAACFLPLRRAVLAFFSLLLACSAMPALALPANRPAPGYTRVAIETSAGTIVVAVDTVRAPRTSANFLTYVDDGRFDGVTFYRAARRKSDPKLGLIQGGIDTDARRSLPPIPHEPTTKTGIRHLDGTISMARPNRPDSAMGNFFITLGATPNMDARGDYIGYAAFGHVVAGMDVARRILSQPTCCGSGPMRGQMIVKPVTIIRARRIDGTPRPSRGVKPWLIGARRKPAS</sequence>